<dbReference type="CDD" id="cd05471">
    <property type="entry name" value="pepsin_like"/>
    <property type="match status" value="1"/>
</dbReference>
<dbReference type="STRING" id="1051891.A0A0C3M6Q0"/>
<dbReference type="InterPro" id="IPR033121">
    <property type="entry name" value="PEPTIDASE_A1"/>
</dbReference>
<dbReference type="PANTHER" id="PTHR47966:SF6">
    <property type="entry name" value="PEPTIDASE A1 DOMAIN-CONTAINING PROTEIN"/>
    <property type="match status" value="1"/>
</dbReference>
<dbReference type="InterPro" id="IPR001461">
    <property type="entry name" value="Aspartic_peptidase_A1"/>
</dbReference>
<dbReference type="HOGENOM" id="CLU_013253_1_2_1"/>
<dbReference type="Gene3D" id="2.40.70.10">
    <property type="entry name" value="Acid Proteases"/>
    <property type="match status" value="2"/>
</dbReference>
<feature type="domain" description="Peptidase A1" evidence="7">
    <location>
        <begin position="95"/>
        <end position="416"/>
    </location>
</feature>
<feature type="signal peptide" evidence="6">
    <location>
        <begin position="1"/>
        <end position="23"/>
    </location>
</feature>
<dbReference type="InterPro" id="IPR001969">
    <property type="entry name" value="Aspartic_peptidase_AS"/>
</dbReference>
<evidence type="ECO:0000256" key="2">
    <source>
        <dbReference type="ARBA" id="ARBA00022750"/>
    </source>
</evidence>
<evidence type="ECO:0000256" key="4">
    <source>
        <dbReference type="RuleBase" id="RU000454"/>
    </source>
</evidence>
<evidence type="ECO:0000256" key="6">
    <source>
        <dbReference type="SAM" id="SignalP"/>
    </source>
</evidence>
<feature type="chain" id="PRO_5002179818" description="Peptidase A1 domain-containing protein" evidence="6">
    <location>
        <begin position="24"/>
        <end position="509"/>
    </location>
</feature>
<keyword evidence="4" id="KW-0378">Hydrolase</keyword>
<evidence type="ECO:0000256" key="1">
    <source>
        <dbReference type="ARBA" id="ARBA00007447"/>
    </source>
</evidence>
<reference evidence="8 9" key="1">
    <citation type="submission" date="2014-04" db="EMBL/GenBank/DDBJ databases">
        <authorList>
            <consortium name="DOE Joint Genome Institute"/>
            <person name="Kuo A."/>
            <person name="Girlanda M."/>
            <person name="Perotto S."/>
            <person name="Kohler A."/>
            <person name="Nagy L.G."/>
            <person name="Floudas D."/>
            <person name="Copeland A."/>
            <person name="Barry K.W."/>
            <person name="Cichocki N."/>
            <person name="Veneault-Fourrey C."/>
            <person name="LaButti K."/>
            <person name="Lindquist E.A."/>
            <person name="Lipzen A."/>
            <person name="Lundell T."/>
            <person name="Morin E."/>
            <person name="Murat C."/>
            <person name="Sun H."/>
            <person name="Tunlid A."/>
            <person name="Henrissat B."/>
            <person name="Grigoriev I.V."/>
            <person name="Hibbett D.S."/>
            <person name="Martin F."/>
            <person name="Nordberg H.P."/>
            <person name="Cantor M.N."/>
            <person name="Hua S.X."/>
        </authorList>
    </citation>
    <scope>NUCLEOTIDE SEQUENCE [LARGE SCALE GENOMIC DNA]</scope>
    <source>
        <strain evidence="8 9">MUT 4182</strain>
    </source>
</reference>
<name>A0A0C3M6Q0_9AGAM</name>
<accession>A0A0C3M6Q0</accession>
<evidence type="ECO:0000256" key="5">
    <source>
        <dbReference type="SAM" id="Phobius"/>
    </source>
</evidence>
<dbReference type="GO" id="GO:0006508">
    <property type="term" value="P:proteolysis"/>
    <property type="evidence" value="ECO:0007669"/>
    <property type="project" value="UniProtKB-KW"/>
</dbReference>
<keyword evidence="4" id="KW-0645">Protease</keyword>
<dbReference type="PRINTS" id="PR00792">
    <property type="entry name" value="PEPSIN"/>
</dbReference>
<sequence length="509" mass="53437">MPSASYASIFVAALLCLPPTSTAAPSIPSSQSQPVTRGTLKRLKRATSAVDEPWLRGHRDYLKNKYHAGSDSTSPAKRQTYGSSQLFNYGADYAYYTSISIGTPPVAYDVLLDTGSSDLWFVGEDCPTCATSGRPTYSSTGSSTFNTTGSAPFGISYLGGDVNGTTAHETVSMAGMSIDNQSYGVIHIFQEGSLPKIVSGLLGMAWRPLAKLGVPWWMNAASKYQWAEPLFAVALSREVTNPAPLASEPGGSFTVGAVDPSLFTGEIDYIDIPDGYNTWWLAPLTGITIGGSVLQIGSQLAAIDTGTTLIGGPPTVVEAIYAQIPGVQRGTGDSAGYYFYPCETQVNISFTFGNKSWPMNPSDFPYDSQNGMCLGAIFAVTLGGPGQLAPQWIVGDAFLKNVYSVFRYYPPAVGFAQLANPDTLTQPQPSLSITVPVASSPIPTNVLTLGGSPSAAGVTVTSVEPFATGSRGNTSNTGNSGTSRISRSMAWPWATGFLLGAVGLGLGIF</sequence>
<evidence type="ECO:0000259" key="7">
    <source>
        <dbReference type="PROSITE" id="PS51767"/>
    </source>
</evidence>
<dbReference type="InterPro" id="IPR021109">
    <property type="entry name" value="Peptidase_aspartic_dom_sf"/>
</dbReference>
<keyword evidence="5" id="KW-0472">Membrane</keyword>
<comment type="similarity">
    <text evidence="1 4">Belongs to the peptidase A1 family.</text>
</comment>
<keyword evidence="5" id="KW-0812">Transmembrane</keyword>
<dbReference type="PROSITE" id="PS51767">
    <property type="entry name" value="PEPTIDASE_A1"/>
    <property type="match status" value="1"/>
</dbReference>
<keyword evidence="6" id="KW-0732">Signal</keyword>
<evidence type="ECO:0000313" key="8">
    <source>
        <dbReference type="EMBL" id="KIO29317.1"/>
    </source>
</evidence>
<protein>
    <recommendedName>
        <fullName evidence="7">Peptidase A1 domain-containing protein</fullName>
    </recommendedName>
</protein>
<dbReference type="InterPro" id="IPR034164">
    <property type="entry name" value="Pepsin-like_dom"/>
</dbReference>
<feature type="transmembrane region" description="Helical" evidence="5">
    <location>
        <begin position="490"/>
        <end position="508"/>
    </location>
</feature>
<dbReference type="PROSITE" id="PS00141">
    <property type="entry name" value="ASP_PROTEASE"/>
    <property type="match status" value="1"/>
</dbReference>
<dbReference type="AlphaFoldDB" id="A0A0C3M6Q0"/>
<reference evidence="9" key="2">
    <citation type="submission" date="2015-01" db="EMBL/GenBank/DDBJ databases">
        <title>Evolutionary Origins and Diversification of the Mycorrhizal Mutualists.</title>
        <authorList>
            <consortium name="DOE Joint Genome Institute"/>
            <consortium name="Mycorrhizal Genomics Consortium"/>
            <person name="Kohler A."/>
            <person name="Kuo A."/>
            <person name="Nagy L.G."/>
            <person name="Floudas D."/>
            <person name="Copeland A."/>
            <person name="Barry K.W."/>
            <person name="Cichocki N."/>
            <person name="Veneault-Fourrey C."/>
            <person name="LaButti K."/>
            <person name="Lindquist E.A."/>
            <person name="Lipzen A."/>
            <person name="Lundell T."/>
            <person name="Morin E."/>
            <person name="Murat C."/>
            <person name="Riley R."/>
            <person name="Ohm R."/>
            <person name="Sun H."/>
            <person name="Tunlid A."/>
            <person name="Henrissat B."/>
            <person name="Grigoriev I.V."/>
            <person name="Hibbett D.S."/>
            <person name="Martin F."/>
        </authorList>
    </citation>
    <scope>NUCLEOTIDE SEQUENCE [LARGE SCALE GENOMIC DNA]</scope>
    <source>
        <strain evidence="9">MUT 4182</strain>
    </source>
</reference>
<dbReference type="OrthoDB" id="771136at2759"/>
<dbReference type="GO" id="GO:0004190">
    <property type="term" value="F:aspartic-type endopeptidase activity"/>
    <property type="evidence" value="ECO:0007669"/>
    <property type="project" value="UniProtKB-KW"/>
</dbReference>
<evidence type="ECO:0000313" key="9">
    <source>
        <dbReference type="Proteomes" id="UP000054248"/>
    </source>
</evidence>
<dbReference type="EMBL" id="KN822984">
    <property type="protein sequence ID" value="KIO29317.1"/>
    <property type="molecule type" value="Genomic_DNA"/>
</dbReference>
<organism evidence="8 9">
    <name type="scientific">Tulasnella calospora MUT 4182</name>
    <dbReference type="NCBI Taxonomy" id="1051891"/>
    <lineage>
        <taxon>Eukaryota</taxon>
        <taxon>Fungi</taxon>
        <taxon>Dikarya</taxon>
        <taxon>Basidiomycota</taxon>
        <taxon>Agaricomycotina</taxon>
        <taxon>Agaricomycetes</taxon>
        <taxon>Cantharellales</taxon>
        <taxon>Tulasnellaceae</taxon>
        <taxon>Tulasnella</taxon>
    </lineage>
</organism>
<keyword evidence="5" id="KW-1133">Transmembrane helix</keyword>
<feature type="active site" evidence="3">
    <location>
        <position position="304"/>
    </location>
</feature>
<dbReference type="SUPFAM" id="SSF50630">
    <property type="entry name" value="Acid proteases"/>
    <property type="match status" value="1"/>
</dbReference>
<proteinExistence type="inferred from homology"/>
<dbReference type="PANTHER" id="PTHR47966">
    <property type="entry name" value="BETA-SITE APP-CLEAVING ENZYME, ISOFORM A-RELATED"/>
    <property type="match status" value="1"/>
</dbReference>
<keyword evidence="9" id="KW-1185">Reference proteome</keyword>
<feature type="active site" evidence="3">
    <location>
        <position position="113"/>
    </location>
</feature>
<dbReference type="Proteomes" id="UP000054248">
    <property type="component" value="Unassembled WGS sequence"/>
</dbReference>
<dbReference type="Pfam" id="PF00026">
    <property type="entry name" value="Asp"/>
    <property type="match status" value="1"/>
</dbReference>
<evidence type="ECO:0000256" key="3">
    <source>
        <dbReference type="PIRSR" id="PIRSR601461-1"/>
    </source>
</evidence>
<gene>
    <name evidence="8" type="ORF">M407DRAFT_170687</name>
</gene>
<keyword evidence="2 4" id="KW-0064">Aspartyl protease</keyword>